<feature type="region of interest" description="Disordered" evidence="1">
    <location>
        <begin position="1"/>
        <end position="60"/>
    </location>
</feature>
<sequence>MTAHRPPVPRDMPDQQAQADEDPWETAHTAAGPGQPRREPPADDVPTSDEEHPGPDEPPA</sequence>
<keyword evidence="3" id="KW-1185">Reference proteome</keyword>
<accession>A0ABV8TPW0</accession>
<protein>
    <submittedName>
        <fullName evidence="2">Uncharacterized protein</fullName>
    </submittedName>
</protein>
<reference evidence="3" key="1">
    <citation type="journal article" date="2019" name="Int. J. Syst. Evol. Microbiol.">
        <title>The Global Catalogue of Microorganisms (GCM) 10K type strain sequencing project: providing services to taxonomists for standard genome sequencing and annotation.</title>
        <authorList>
            <consortium name="The Broad Institute Genomics Platform"/>
            <consortium name="The Broad Institute Genome Sequencing Center for Infectious Disease"/>
            <person name="Wu L."/>
            <person name="Ma J."/>
        </authorList>
    </citation>
    <scope>NUCLEOTIDE SEQUENCE [LARGE SCALE GENOMIC DNA]</scope>
    <source>
        <strain evidence="3">PCU 347</strain>
    </source>
</reference>
<dbReference type="EMBL" id="JBHSDP010000029">
    <property type="protein sequence ID" value="MFC4332789.1"/>
    <property type="molecule type" value="Genomic_DNA"/>
</dbReference>
<evidence type="ECO:0000313" key="2">
    <source>
        <dbReference type="EMBL" id="MFC4332789.1"/>
    </source>
</evidence>
<evidence type="ECO:0000256" key="1">
    <source>
        <dbReference type="SAM" id="MobiDB-lite"/>
    </source>
</evidence>
<dbReference type="Proteomes" id="UP001595824">
    <property type="component" value="Unassembled WGS sequence"/>
</dbReference>
<name>A0ABV8TPW0_9ACTN</name>
<organism evidence="2 3">
    <name type="scientific">Streptomyces andamanensis</name>
    <dbReference type="NCBI Taxonomy" id="1565035"/>
    <lineage>
        <taxon>Bacteria</taxon>
        <taxon>Bacillati</taxon>
        <taxon>Actinomycetota</taxon>
        <taxon>Actinomycetes</taxon>
        <taxon>Kitasatosporales</taxon>
        <taxon>Streptomycetaceae</taxon>
        <taxon>Streptomyces</taxon>
    </lineage>
</organism>
<dbReference type="RefSeq" id="WP_018568516.1">
    <property type="nucleotide sequence ID" value="NZ_JBHSDP010000029.1"/>
</dbReference>
<evidence type="ECO:0000313" key="3">
    <source>
        <dbReference type="Proteomes" id="UP001595824"/>
    </source>
</evidence>
<gene>
    <name evidence="2" type="ORF">ACFPC0_34495</name>
</gene>
<comment type="caution">
    <text evidence="2">The sequence shown here is derived from an EMBL/GenBank/DDBJ whole genome shotgun (WGS) entry which is preliminary data.</text>
</comment>
<feature type="compositionally biased region" description="Basic and acidic residues" evidence="1">
    <location>
        <begin position="49"/>
        <end position="60"/>
    </location>
</feature>
<proteinExistence type="predicted"/>